<evidence type="ECO:0000313" key="1">
    <source>
        <dbReference type="EMBL" id="MCD7458557.1"/>
    </source>
</evidence>
<name>A0ABS8SI67_DATST</name>
<comment type="caution">
    <text evidence="1">The sequence shown here is derived from an EMBL/GenBank/DDBJ whole genome shotgun (WGS) entry which is preliminary data.</text>
</comment>
<dbReference type="EMBL" id="JACEIK010000527">
    <property type="protein sequence ID" value="MCD7458557.1"/>
    <property type="molecule type" value="Genomic_DNA"/>
</dbReference>
<reference evidence="1 2" key="1">
    <citation type="journal article" date="2021" name="BMC Genomics">
        <title>Datura genome reveals duplications of psychoactive alkaloid biosynthetic genes and high mutation rate following tissue culture.</title>
        <authorList>
            <person name="Rajewski A."/>
            <person name="Carter-House D."/>
            <person name="Stajich J."/>
            <person name="Litt A."/>
        </authorList>
    </citation>
    <scope>NUCLEOTIDE SEQUENCE [LARGE SCALE GENOMIC DNA]</scope>
    <source>
        <strain evidence="1">AR-01</strain>
    </source>
</reference>
<evidence type="ECO:0000313" key="2">
    <source>
        <dbReference type="Proteomes" id="UP000823775"/>
    </source>
</evidence>
<dbReference type="Proteomes" id="UP000823775">
    <property type="component" value="Unassembled WGS sequence"/>
</dbReference>
<proteinExistence type="predicted"/>
<accession>A0ABS8SI67</accession>
<sequence length="124" mass="14257">MKFNLANEFPYSFVTQEITPNDLDNGAKAGKFVRSVVLFSGEHVAFPLSGWWTVVISVVSDTDGKDCWFHLDWVDENWICLHEKSHREMTSNRKGQAKMPEHHIDSARLLCMRPQRCSSLILGY</sequence>
<gene>
    <name evidence="1" type="ORF">HAX54_038570</name>
</gene>
<protein>
    <submittedName>
        <fullName evidence="1">Uncharacterized protein</fullName>
    </submittedName>
</protein>
<keyword evidence="2" id="KW-1185">Reference proteome</keyword>
<organism evidence="1 2">
    <name type="scientific">Datura stramonium</name>
    <name type="common">Jimsonweed</name>
    <name type="synonym">Common thornapple</name>
    <dbReference type="NCBI Taxonomy" id="4076"/>
    <lineage>
        <taxon>Eukaryota</taxon>
        <taxon>Viridiplantae</taxon>
        <taxon>Streptophyta</taxon>
        <taxon>Embryophyta</taxon>
        <taxon>Tracheophyta</taxon>
        <taxon>Spermatophyta</taxon>
        <taxon>Magnoliopsida</taxon>
        <taxon>eudicotyledons</taxon>
        <taxon>Gunneridae</taxon>
        <taxon>Pentapetalae</taxon>
        <taxon>asterids</taxon>
        <taxon>lamiids</taxon>
        <taxon>Solanales</taxon>
        <taxon>Solanaceae</taxon>
        <taxon>Solanoideae</taxon>
        <taxon>Datureae</taxon>
        <taxon>Datura</taxon>
    </lineage>
</organism>